<dbReference type="PROSITE" id="PS51257">
    <property type="entry name" value="PROKAR_LIPOPROTEIN"/>
    <property type="match status" value="1"/>
</dbReference>
<dbReference type="Gene3D" id="3.40.30.10">
    <property type="entry name" value="Glutaredoxin"/>
    <property type="match status" value="1"/>
</dbReference>
<evidence type="ECO:0000313" key="3">
    <source>
        <dbReference type="Proteomes" id="UP000031760"/>
    </source>
</evidence>
<feature type="domain" description="Thioredoxin" evidence="1">
    <location>
        <begin position="64"/>
        <end position="183"/>
    </location>
</feature>
<dbReference type="EMBL" id="AP014548">
    <property type="protein sequence ID" value="BAO55344.1"/>
    <property type="molecule type" value="Genomic_DNA"/>
</dbReference>
<name>W8VPY6_9FLAO</name>
<evidence type="ECO:0000259" key="1">
    <source>
        <dbReference type="PROSITE" id="PS51352"/>
    </source>
</evidence>
<dbReference type="HOGENOM" id="CLU_121365_0_0_10"/>
<proteinExistence type="predicted"/>
<dbReference type="RefSeq" id="WP_041495966.1">
    <property type="nucleotide sequence ID" value="NZ_AP014548.1"/>
</dbReference>
<evidence type="ECO:0000313" key="2">
    <source>
        <dbReference type="EMBL" id="BAO55344.1"/>
    </source>
</evidence>
<gene>
    <name evidence="2" type="ORF">NMS_1335</name>
</gene>
<keyword evidence="3" id="KW-1185">Reference proteome</keyword>
<dbReference type="InterPro" id="IPR036249">
    <property type="entry name" value="Thioredoxin-like_sf"/>
</dbReference>
<protein>
    <recommendedName>
        <fullName evidence="1">Thioredoxin domain-containing protein</fullName>
    </recommendedName>
</protein>
<dbReference type="STRING" id="1454201.NMS_1335"/>
<sequence length="193" mass="21903">MKKILFAIATIAVLASCGSKKESAAQAKTVATVTMEEEAPQPISTIENGNLMGIHGEQAFEREPFASWFVPNYEAYDPDVMILDELSEQIQDVEIRAFMGTWCGDSKRETPKFFKLLDQADYDQSNLTLVAVDRSKRQPVKLVDGFDVQRVPTFIFYRDGKEIGRFVERPRESLEQDILKIVSGQPYKHAYDN</sequence>
<organism evidence="2 3">
    <name type="scientific">Nonlabens marinus S1-08</name>
    <dbReference type="NCBI Taxonomy" id="1454201"/>
    <lineage>
        <taxon>Bacteria</taxon>
        <taxon>Pseudomonadati</taxon>
        <taxon>Bacteroidota</taxon>
        <taxon>Flavobacteriia</taxon>
        <taxon>Flavobacteriales</taxon>
        <taxon>Flavobacteriaceae</taxon>
        <taxon>Nonlabens</taxon>
    </lineage>
</organism>
<dbReference type="AlphaFoldDB" id="W8VPY6"/>
<dbReference type="OrthoDB" id="6398367at2"/>
<dbReference type="SUPFAM" id="SSF52833">
    <property type="entry name" value="Thioredoxin-like"/>
    <property type="match status" value="1"/>
</dbReference>
<accession>W8VPY6</accession>
<dbReference type="PROSITE" id="PS51352">
    <property type="entry name" value="THIOREDOXIN_2"/>
    <property type="match status" value="1"/>
</dbReference>
<dbReference type="InterPro" id="IPR013766">
    <property type="entry name" value="Thioredoxin_domain"/>
</dbReference>
<dbReference type="Proteomes" id="UP000031760">
    <property type="component" value="Chromosome"/>
</dbReference>
<dbReference type="KEGG" id="nmf:NMS_1335"/>
<reference evidence="2 3" key="1">
    <citation type="journal article" date="2014" name="Proc. Natl. Acad. Sci. U.S.A.">
        <title>Functional characterization of flavobacteria rhodopsins reveals a unique class of light-driven chloride pump in bacteria.</title>
        <authorList>
            <person name="Yoshizawa S."/>
            <person name="Kumagai Y."/>
            <person name="Kim H."/>
            <person name="Ogura Y."/>
            <person name="Hayashi T."/>
            <person name="Iwasaki W."/>
            <person name="DeLong E.F."/>
            <person name="Kogure K."/>
        </authorList>
    </citation>
    <scope>NUCLEOTIDE SEQUENCE [LARGE SCALE GENOMIC DNA]</scope>
    <source>
        <strain evidence="2 3">S1-08</strain>
    </source>
</reference>
<dbReference type="Pfam" id="PF00085">
    <property type="entry name" value="Thioredoxin"/>
    <property type="match status" value="1"/>
</dbReference>
<dbReference type="CDD" id="cd02947">
    <property type="entry name" value="TRX_family"/>
    <property type="match status" value="1"/>
</dbReference>